<reference evidence="1" key="1">
    <citation type="journal article" date="2014" name="Front. Microbiol.">
        <title>High frequency of phylogenetically diverse reductive dehalogenase-homologous genes in deep subseafloor sedimentary metagenomes.</title>
        <authorList>
            <person name="Kawai M."/>
            <person name="Futagami T."/>
            <person name="Toyoda A."/>
            <person name="Takaki Y."/>
            <person name="Nishi S."/>
            <person name="Hori S."/>
            <person name="Arai W."/>
            <person name="Tsubouchi T."/>
            <person name="Morono Y."/>
            <person name="Uchiyama I."/>
            <person name="Ito T."/>
            <person name="Fujiyama A."/>
            <person name="Inagaki F."/>
            <person name="Takami H."/>
        </authorList>
    </citation>
    <scope>NUCLEOTIDE SEQUENCE</scope>
    <source>
        <strain evidence="1">Expedition CK06-06</strain>
    </source>
</reference>
<dbReference type="SUPFAM" id="SSF53448">
    <property type="entry name" value="Nucleotide-diphospho-sugar transferases"/>
    <property type="match status" value="1"/>
</dbReference>
<protein>
    <recommendedName>
        <fullName evidence="2">Acylneuraminate cytidylyltransferase</fullName>
    </recommendedName>
</protein>
<proteinExistence type="predicted"/>
<dbReference type="EMBL" id="BARS01036467">
    <property type="protein sequence ID" value="GAG15583.1"/>
    <property type="molecule type" value="Genomic_DNA"/>
</dbReference>
<dbReference type="InterPro" id="IPR050793">
    <property type="entry name" value="CMP-NeuNAc_synthase"/>
</dbReference>
<dbReference type="PANTHER" id="PTHR21485">
    <property type="entry name" value="HAD SUPERFAMILY MEMBERS CMAS AND KDSC"/>
    <property type="match status" value="1"/>
</dbReference>
<dbReference type="GO" id="GO:0008781">
    <property type="term" value="F:N-acylneuraminate cytidylyltransferase activity"/>
    <property type="evidence" value="ECO:0007669"/>
    <property type="project" value="TreeGrafter"/>
</dbReference>
<accession>X0VT10</accession>
<comment type="caution">
    <text evidence="1">The sequence shown here is derived from an EMBL/GenBank/DDBJ whole genome shotgun (WGS) entry which is preliminary data.</text>
</comment>
<dbReference type="InterPro" id="IPR029044">
    <property type="entry name" value="Nucleotide-diphossugar_trans"/>
</dbReference>
<dbReference type="InterPro" id="IPR003329">
    <property type="entry name" value="Cytidylyl_trans"/>
</dbReference>
<sequence length="121" mass="13404">MKTVILIPVRGGSKGISQKGITDFCGQPLIYHAMEACEKSIANEVWISTENALIKEIVLRGRLSKTHVIDRPKELATDEATTESVMFHFAKEVEFDIIVLVQCTSPMICPKDIDKGINMVA</sequence>
<dbReference type="PANTHER" id="PTHR21485:SF3">
    <property type="entry name" value="N-ACYLNEURAMINATE CYTIDYLYLTRANSFERASE"/>
    <property type="match status" value="1"/>
</dbReference>
<evidence type="ECO:0008006" key="2">
    <source>
        <dbReference type="Google" id="ProtNLM"/>
    </source>
</evidence>
<feature type="non-terminal residue" evidence="1">
    <location>
        <position position="121"/>
    </location>
</feature>
<name>X0VT10_9ZZZZ</name>
<dbReference type="AlphaFoldDB" id="X0VT10"/>
<evidence type="ECO:0000313" key="1">
    <source>
        <dbReference type="EMBL" id="GAG15583.1"/>
    </source>
</evidence>
<dbReference type="Pfam" id="PF02348">
    <property type="entry name" value="CTP_transf_3"/>
    <property type="match status" value="1"/>
</dbReference>
<organism evidence="1">
    <name type="scientific">marine sediment metagenome</name>
    <dbReference type="NCBI Taxonomy" id="412755"/>
    <lineage>
        <taxon>unclassified sequences</taxon>
        <taxon>metagenomes</taxon>
        <taxon>ecological metagenomes</taxon>
    </lineage>
</organism>
<dbReference type="Gene3D" id="3.90.550.10">
    <property type="entry name" value="Spore Coat Polysaccharide Biosynthesis Protein SpsA, Chain A"/>
    <property type="match status" value="1"/>
</dbReference>
<gene>
    <name evidence="1" type="ORF">S01H1_56048</name>
</gene>